<gene>
    <name evidence="2" type="ORF">I5907_16190</name>
</gene>
<dbReference type="Proteomes" id="UP000628448">
    <property type="component" value="Unassembled WGS sequence"/>
</dbReference>
<protein>
    <recommendedName>
        <fullName evidence="4">Lipoprotein</fullName>
    </recommendedName>
</protein>
<name>A0A931E391_9BACT</name>
<evidence type="ECO:0000256" key="1">
    <source>
        <dbReference type="SAM" id="SignalP"/>
    </source>
</evidence>
<feature type="signal peptide" evidence="1">
    <location>
        <begin position="1"/>
        <end position="32"/>
    </location>
</feature>
<comment type="caution">
    <text evidence="2">The sequence shown here is derived from an EMBL/GenBank/DDBJ whole genome shotgun (WGS) entry which is preliminary data.</text>
</comment>
<evidence type="ECO:0008006" key="4">
    <source>
        <dbReference type="Google" id="ProtNLM"/>
    </source>
</evidence>
<keyword evidence="1" id="KW-0732">Signal</keyword>
<sequence length="149" mass="16403">MKASQSLFSKFLLVTSSLFVLMILPACSSGDAAAENEQSYVDQKESLEAKEKKHPLKFLMVKGDDKKNLIGQTVIRGTITNKASIVAYTDIRVKMLCYKNGAMAEEHEDVIDEVIKPNASISFKTKYRLPKGTDSIALSVMNAAIAEIK</sequence>
<dbReference type="EMBL" id="JADWYR010000002">
    <property type="protein sequence ID" value="MBG9377782.1"/>
    <property type="molecule type" value="Genomic_DNA"/>
</dbReference>
<evidence type="ECO:0000313" key="3">
    <source>
        <dbReference type="Proteomes" id="UP000628448"/>
    </source>
</evidence>
<accession>A0A931E391</accession>
<organism evidence="2 3">
    <name type="scientific">Panacibacter microcysteis</name>
    <dbReference type="NCBI Taxonomy" id="2793269"/>
    <lineage>
        <taxon>Bacteria</taxon>
        <taxon>Pseudomonadati</taxon>
        <taxon>Bacteroidota</taxon>
        <taxon>Chitinophagia</taxon>
        <taxon>Chitinophagales</taxon>
        <taxon>Chitinophagaceae</taxon>
        <taxon>Panacibacter</taxon>
    </lineage>
</organism>
<reference evidence="2" key="1">
    <citation type="submission" date="2020-11" db="EMBL/GenBank/DDBJ databases">
        <title>Bacterial whole genome sequence for Panacibacter sp. DH6.</title>
        <authorList>
            <person name="Le V."/>
            <person name="Ko S."/>
            <person name="Ahn C.-Y."/>
            <person name="Oh H.-M."/>
        </authorList>
    </citation>
    <scope>NUCLEOTIDE SEQUENCE</scope>
    <source>
        <strain evidence="2">DH6</strain>
    </source>
</reference>
<dbReference type="RefSeq" id="WP_196991850.1">
    <property type="nucleotide sequence ID" value="NZ_JADWYR010000002.1"/>
</dbReference>
<evidence type="ECO:0000313" key="2">
    <source>
        <dbReference type="EMBL" id="MBG9377782.1"/>
    </source>
</evidence>
<feature type="chain" id="PRO_5037206150" description="Lipoprotein" evidence="1">
    <location>
        <begin position="33"/>
        <end position="149"/>
    </location>
</feature>
<dbReference type="AlphaFoldDB" id="A0A931E391"/>
<keyword evidence="3" id="KW-1185">Reference proteome</keyword>
<proteinExistence type="predicted"/>